<evidence type="ECO:0000313" key="3">
    <source>
        <dbReference type="EMBL" id="GAA3370813.1"/>
    </source>
</evidence>
<accession>A0ABP6S993</accession>
<organism evidence="3 4">
    <name type="scientific">Streptomyces sannanensis</name>
    <dbReference type="NCBI Taxonomy" id="285536"/>
    <lineage>
        <taxon>Bacteria</taxon>
        <taxon>Bacillati</taxon>
        <taxon>Actinomycetota</taxon>
        <taxon>Actinomycetes</taxon>
        <taxon>Kitasatosporales</taxon>
        <taxon>Streptomycetaceae</taxon>
        <taxon>Streptomyces</taxon>
    </lineage>
</organism>
<gene>
    <name evidence="3" type="ORF">GCM10020367_18940</name>
</gene>
<dbReference type="EMBL" id="BAAAYL010000001">
    <property type="protein sequence ID" value="GAA3370813.1"/>
    <property type="molecule type" value="Genomic_DNA"/>
</dbReference>
<keyword evidence="4" id="KW-1185">Reference proteome</keyword>
<feature type="compositionally biased region" description="Basic and acidic residues" evidence="1">
    <location>
        <begin position="122"/>
        <end position="134"/>
    </location>
</feature>
<evidence type="ECO:0000256" key="1">
    <source>
        <dbReference type="SAM" id="MobiDB-lite"/>
    </source>
</evidence>
<dbReference type="PROSITE" id="PS51819">
    <property type="entry name" value="VOC"/>
    <property type="match status" value="1"/>
</dbReference>
<evidence type="ECO:0000313" key="4">
    <source>
        <dbReference type="Proteomes" id="UP001499990"/>
    </source>
</evidence>
<proteinExistence type="predicted"/>
<dbReference type="SUPFAM" id="SSF54593">
    <property type="entry name" value="Glyoxalase/Bleomycin resistance protein/Dihydroxybiphenyl dioxygenase"/>
    <property type="match status" value="1"/>
</dbReference>
<dbReference type="InterPro" id="IPR029068">
    <property type="entry name" value="Glyas_Bleomycin-R_OHBP_Dase"/>
</dbReference>
<name>A0ABP6S993_9ACTN</name>
<comment type="caution">
    <text evidence="3">The sequence shown here is derived from an EMBL/GenBank/DDBJ whole genome shotgun (WGS) entry which is preliminary data.</text>
</comment>
<reference evidence="4" key="1">
    <citation type="journal article" date="2019" name="Int. J. Syst. Evol. Microbiol.">
        <title>The Global Catalogue of Microorganisms (GCM) 10K type strain sequencing project: providing services to taxonomists for standard genome sequencing and annotation.</title>
        <authorList>
            <consortium name="The Broad Institute Genomics Platform"/>
            <consortium name="The Broad Institute Genome Sequencing Center for Infectious Disease"/>
            <person name="Wu L."/>
            <person name="Ma J."/>
        </authorList>
    </citation>
    <scope>NUCLEOTIDE SEQUENCE [LARGE SCALE GENOMIC DNA]</scope>
    <source>
        <strain evidence="4">JCM 9651</strain>
    </source>
</reference>
<feature type="region of interest" description="Disordered" evidence="1">
    <location>
        <begin position="114"/>
        <end position="134"/>
    </location>
</feature>
<sequence>MIVVPVSDLDRAKGLYANKLGFDVDHDTRIGDSVRIIRLTPPGSGCPVVIGTGMPQADDGKEPAPGTYQGMQLCVPDIAAARAELVGRGVDVTPVRHIEDGKWVDGPGGTWSSFVSFSDPDGDGRVIQEAPDRH</sequence>
<protein>
    <submittedName>
        <fullName evidence="3">VOC family protein</fullName>
    </submittedName>
</protein>
<evidence type="ECO:0000259" key="2">
    <source>
        <dbReference type="PROSITE" id="PS51819"/>
    </source>
</evidence>
<dbReference type="InterPro" id="IPR037523">
    <property type="entry name" value="VOC_core"/>
</dbReference>
<dbReference type="Gene3D" id="3.10.180.10">
    <property type="entry name" value="2,3-Dihydroxybiphenyl 1,2-Dioxygenase, domain 1"/>
    <property type="match status" value="1"/>
</dbReference>
<dbReference type="Proteomes" id="UP001499990">
    <property type="component" value="Unassembled WGS sequence"/>
</dbReference>
<feature type="domain" description="VOC" evidence="2">
    <location>
        <begin position="1"/>
        <end position="130"/>
    </location>
</feature>
<dbReference type="InterPro" id="IPR004360">
    <property type="entry name" value="Glyas_Fos-R_dOase_dom"/>
</dbReference>
<dbReference type="RefSeq" id="WP_345035798.1">
    <property type="nucleotide sequence ID" value="NZ_BAAAYL010000001.1"/>
</dbReference>
<dbReference type="Pfam" id="PF00903">
    <property type="entry name" value="Glyoxalase"/>
    <property type="match status" value="1"/>
</dbReference>